<comment type="caution">
    <text evidence="3">The sequence shown here is derived from an EMBL/GenBank/DDBJ whole genome shotgun (WGS) entry which is preliminary data.</text>
</comment>
<feature type="transmembrane region" description="Helical" evidence="2">
    <location>
        <begin position="59"/>
        <end position="84"/>
    </location>
</feature>
<feature type="non-terminal residue" evidence="3">
    <location>
        <position position="344"/>
    </location>
</feature>
<evidence type="ECO:0000256" key="2">
    <source>
        <dbReference type="SAM" id="Phobius"/>
    </source>
</evidence>
<feature type="compositionally biased region" description="Polar residues" evidence="1">
    <location>
        <begin position="257"/>
        <end position="274"/>
    </location>
</feature>
<proteinExistence type="predicted"/>
<evidence type="ECO:0000313" key="3">
    <source>
        <dbReference type="EMBL" id="CAL1533154.1"/>
    </source>
</evidence>
<evidence type="ECO:0000313" key="4">
    <source>
        <dbReference type="Proteomes" id="UP001497497"/>
    </source>
</evidence>
<gene>
    <name evidence="3" type="ORF">GSLYS_00007172001</name>
</gene>
<accession>A0AAV2HH53</accession>
<keyword evidence="4" id="KW-1185">Reference proteome</keyword>
<dbReference type="AlphaFoldDB" id="A0AAV2HH53"/>
<feature type="compositionally biased region" description="Low complexity" evidence="1">
    <location>
        <begin position="222"/>
        <end position="233"/>
    </location>
</feature>
<sequence>METGLVWLEVIESSNYTINCKNVSDFNDDDSAEGNKYIGDESSGDVEDDGNGNSDGDNAFIIVLSLMAGIVTVILTYVWAVTLCRAHLRDGMIQRWLPFKPRTTSEHADDGNSSVDMSPTSPTTPSNRTKPSETTCITELDRVDYWEIDSVSRNSTHSKEVRVMLLPGTSRRSSSSQCGDDKNPYSELEGNETSIPDSCGTQGKQQTPGRTNPSPIDGQGSGSSTPGTSGHSPTFKRKGSDVEDGAECGTTEAPVESDNSLASKSEEQPSNSPNKLYATLESVSPNKVYTTLESVSPNKLYTTLESVSPNKVYTTLYSVSPNKVYTTLDSVGEATSHLRPIGQQ</sequence>
<keyword evidence="2" id="KW-0812">Transmembrane</keyword>
<name>A0AAV2HH53_LYMST</name>
<reference evidence="3 4" key="1">
    <citation type="submission" date="2024-04" db="EMBL/GenBank/DDBJ databases">
        <authorList>
            <consortium name="Genoscope - CEA"/>
            <person name="William W."/>
        </authorList>
    </citation>
    <scope>NUCLEOTIDE SEQUENCE [LARGE SCALE GENOMIC DNA]</scope>
</reference>
<feature type="compositionally biased region" description="Low complexity" evidence="1">
    <location>
        <begin position="118"/>
        <end position="129"/>
    </location>
</feature>
<protein>
    <submittedName>
        <fullName evidence="3">Uncharacterized protein</fullName>
    </submittedName>
</protein>
<feature type="region of interest" description="Disordered" evidence="1">
    <location>
        <begin position="31"/>
        <end position="52"/>
    </location>
</feature>
<feature type="region of interest" description="Disordered" evidence="1">
    <location>
        <begin position="103"/>
        <end position="136"/>
    </location>
</feature>
<organism evidence="3 4">
    <name type="scientific">Lymnaea stagnalis</name>
    <name type="common">Great pond snail</name>
    <name type="synonym">Helix stagnalis</name>
    <dbReference type="NCBI Taxonomy" id="6523"/>
    <lineage>
        <taxon>Eukaryota</taxon>
        <taxon>Metazoa</taxon>
        <taxon>Spiralia</taxon>
        <taxon>Lophotrochozoa</taxon>
        <taxon>Mollusca</taxon>
        <taxon>Gastropoda</taxon>
        <taxon>Heterobranchia</taxon>
        <taxon>Euthyneura</taxon>
        <taxon>Panpulmonata</taxon>
        <taxon>Hygrophila</taxon>
        <taxon>Lymnaeoidea</taxon>
        <taxon>Lymnaeidae</taxon>
        <taxon>Lymnaea</taxon>
    </lineage>
</organism>
<feature type="region of interest" description="Disordered" evidence="1">
    <location>
        <begin position="162"/>
        <end position="276"/>
    </location>
</feature>
<feature type="compositionally biased region" description="Polar residues" evidence="1">
    <location>
        <begin position="191"/>
        <end position="214"/>
    </location>
</feature>
<evidence type="ECO:0000256" key="1">
    <source>
        <dbReference type="SAM" id="MobiDB-lite"/>
    </source>
</evidence>
<dbReference type="EMBL" id="CAXITT010000135">
    <property type="protein sequence ID" value="CAL1533154.1"/>
    <property type="molecule type" value="Genomic_DNA"/>
</dbReference>
<keyword evidence="2" id="KW-0472">Membrane</keyword>
<keyword evidence="2" id="KW-1133">Transmembrane helix</keyword>
<dbReference type="Proteomes" id="UP001497497">
    <property type="component" value="Unassembled WGS sequence"/>
</dbReference>